<evidence type="ECO:0000256" key="1">
    <source>
        <dbReference type="SAM" id="MobiDB-lite"/>
    </source>
</evidence>
<proteinExistence type="predicted"/>
<feature type="region of interest" description="Disordered" evidence="1">
    <location>
        <begin position="211"/>
        <end position="254"/>
    </location>
</feature>
<accession>A0AAD7XBW2</accession>
<gene>
    <name evidence="3" type="ORF">ONZ51_g5014</name>
</gene>
<feature type="compositionally biased region" description="Low complexity" evidence="1">
    <location>
        <begin position="315"/>
        <end position="332"/>
    </location>
</feature>
<name>A0AAD7XBW2_9APHY</name>
<evidence type="ECO:0000313" key="4">
    <source>
        <dbReference type="Proteomes" id="UP001215151"/>
    </source>
</evidence>
<dbReference type="EMBL" id="JAPEVG010000103">
    <property type="protein sequence ID" value="KAJ8482947.1"/>
    <property type="molecule type" value="Genomic_DNA"/>
</dbReference>
<feature type="region of interest" description="Disordered" evidence="1">
    <location>
        <begin position="272"/>
        <end position="561"/>
    </location>
</feature>
<feature type="compositionally biased region" description="Basic and acidic residues" evidence="1">
    <location>
        <begin position="536"/>
        <end position="548"/>
    </location>
</feature>
<keyword evidence="2" id="KW-0812">Transmembrane</keyword>
<evidence type="ECO:0008006" key="5">
    <source>
        <dbReference type="Google" id="ProtNLM"/>
    </source>
</evidence>
<evidence type="ECO:0000256" key="2">
    <source>
        <dbReference type="SAM" id="Phobius"/>
    </source>
</evidence>
<reference evidence="3" key="1">
    <citation type="submission" date="2022-11" db="EMBL/GenBank/DDBJ databases">
        <title>Genome Sequence of Cubamyces cubensis.</title>
        <authorList>
            <person name="Buettner E."/>
        </authorList>
    </citation>
    <scope>NUCLEOTIDE SEQUENCE</scope>
    <source>
        <strain evidence="3">MPL-01</strain>
    </source>
</reference>
<protein>
    <recommendedName>
        <fullName evidence="5">Mid2 domain-containing protein</fullName>
    </recommendedName>
</protein>
<dbReference type="AlphaFoldDB" id="A0AAD7XBW2"/>
<sequence length="561" mass="57727">MESPTNTGSQTGAQPSPTPSFAFSYMATLTACTPATITWDYDGLDEYFSILASTDISPQPLSGGFTFARVFDAIVATNVDAAQETYDWSPVNLTGGDRYYLQASFGGTILARSESFLVMNGTDTSCLSSPSSSTATSSQTGATTAPSLTATSATTSHTSSAVPVPVSDAVSSHTRTGAIAGGVIGGVAIVAAALAAYIYFGLCRRTPTRSRRRAIDGSGRPGQLGKWGGLSSRDSGMDMGLPVSSVPTSGKPPLVVGLPSRRATTESTGAMLTPLSSTAHGHTHSAGSRGVSDEDVSSIGHEEKVVSGRGSEFYAGVPPSRRRSSASGASAVTPPVTPIAEPPSSYGGSYGRNRARSPSQSHRALALAKLDGENGRYSPSSSMPPTPSTARSPPPPGRRSIDSMQLRTFDAPPVPMQMAPAVAPQMSRTSSGNGPRRAARKPVPTLTEADMAPPSSATMPVSTVTPALSSASTSTTSIARGSSADSRSPTLSPHPMYSTKSGSGSGSTLRPPSTSPVPGRQHSREDLMAAGVELPDLNHKSSFGDRQVHYIIPDLPPPPPQ</sequence>
<feature type="region of interest" description="Disordered" evidence="1">
    <location>
        <begin position="128"/>
        <end position="168"/>
    </location>
</feature>
<comment type="caution">
    <text evidence="3">The sequence shown here is derived from an EMBL/GenBank/DDBJ whole genome shotgun (WGS) entry which is preliminary data.</text>
</comment>
<feature type="compositionally biased region" description="Pro residues" evidence="1">
    <location>
        <begin position="382"/>
        <end position="397"/>
    </location>
</feature>
<organism evidence="3 4">
    <name type="scientific">Trametes cubensis</name>
    <dbReference type="NCBI Taxonomy" id="1111947"/>
    <lineage>
        <taxon>Eukaryota</taxon>
        <taxon>Fungi</taxon>
        <taxon>Dikarya</taxon>
        <taxon>Basidiomycota</taxon>
        <taxon>Agaricomycotina</taxon>
        <taxon>Agaricomycetes</taxon>
        <taxon>Polyporales</taxon>
        <taxon>Polyporaceae</taxon>
        <taxon>Trametes</taxon>
    </lineage>
</organism>
<feature type="compositionally biased region" description="Low complexity" evidence="1">
    <location>
        <begin position="462"/>
        <end position="484"/>
    </location>
</feature>
<keyword evidence="2" id="KW-1133">Transmembrane helix</keyword>
<feature type="transmembrane region" description="Helical" evidence="2">
    <location>
        <begin position="178"/>
        <end position="202"/>
    </location>
</feature>
<evidence type="ECO:0000313" key="3">
    <source>
        <dbReference type="EMBL" id="KAJ8482947.1"/>
    </source>
</evidence>
<feature type="compositionally biased region" description="Gly residues" evidence="1">
    <location>
        <begin position="219"/>
        <end position="228"/>
    </location>
</feature>
<feature type="compositionally biased region" description="Low complexity" evidence="1">
    <location>
        <begin position="416"/>
        <end position="426"/>
    </location>
</feature>
<dbReference type="Proteomes" id="UP001215151">
    <property type="component" value="Unassembled WGS sequence"/>
</dbReference>
<keyword evidence="4" id="KW-1185">Reference proteome</keyword>
<keyword evidence="2" id="KW-0472">Membrane</keyword>